<dbReference type="CDD" id="cd00093">
    <property type="entry name" value="HTH_XRE"/>
    <property type="match status" value="1"/>
</dbReference>
<dbReference type="InterPro" id="IPR050807">
    <property type="entry name" value="TransReg_Diox_bact_type"/>
</dbReference>
<dbReference type="InterPro" id="IPR018653">
    <property type="entry name" value="ScfR_C"/>
</dbReference>
<dbReference type="Gene3D" id="1.10.260.40">
    <property type="entry name" value="lambda repressor-like DNA-binding domains"/>
    <property type="match status" value="1"/>
</dbReference>
<evidence type="ECO:0000256" key="4">
    <source>
        <dbReference type="ARBA" id="ARBA00023163"/>
    </source>
</evidence>
<dbReference type="PROSITE" id="PS50943">
    <property type="entry name" value="HTH_CROC1"/>
    <property type="match status" value="1"/>
</dbReference>
<proteinExistence type="inferred from homology"/>
<dbReference type="SUPFAM" id="SSF47413">
    <property type="entry name" value="lambda repressor-like DNA-binding domains"/>
    <property type="match status" value="1"/>
</dbReference>
<dbReference type="GO" id="GO:0003700">
    <property type="term" value="F:DNA-binding transcription factor activity"/>
    <property type="evidence" value="ECO:0007669"/>
    <property type="project" value="TreeGrafter"/>
</dbReference>
<reference evidence="6" key="1">
    <citation type="submission" date="2020-04" db="EMBL/GenBank/DDBJ databases">
        <authorList>
            <person name="Zhang T."/>
        </authorList>
    </citation>
    <scope>NUCLEOTIDE SEQUENCE</scope>
    <source>
        <strain evidence="6">HKST-UBA01</strain>
    </source>
</reference>
<dbReference type="InterPro" id="IPR001387">
    <property type="entry name" value="Cro/C1-type_HTH"/>
</dbReference>
<accession>A0A956M0H6</accession>
<keyword evidence="3" id="KW-0238">DNA-binding</keyword>
<dbReference type="Proteomes" id="UP000697710">
    <property type="component" value="Unassembled WGS sequence"/>
</dbReference>
<evidence type="ECO:0000256" key="2">
    <source>
        <dbReference type="ARBA" id="ARBA00023015"/>
    </source>
</evidence>
<dbReference type="InterPro" id="IPR010359">
    <property type="entry name" value="IrrE_HExxH"/>
</dbReference>
<dbReference type="PIRSF" id="PIRSF019251">
    <property type="entry name" value="Rv0465c"/>
    <property type="match status" value="1"/>
</dbReference>
<reference evidence="6" key="2">
    <citation type="journal article" date="2021" name="Microbiome">
        <title>Successional dynamics and alternative stable states in a saline activated sludge microbial community over 9 years.</title>
        <authorList>
            <person name="Wang Y."/>
            <person name="Ye J."/>
            <person name="Ju F."/>
            <person name="Liu L."/>
            <person name="Boyd J.A."/>
            <person name="Deng Y."/>
            <person name="Parks D.H."/>
            <person name="Jiang X."/>
            <person name="Yin X."/>
            <person name="Woodcroft B.J."/>
            <person name="Tyson G.W."/>
            <person name="Hugenholtz P."/>
            <person name="Polz M.F."/>
            <person name="Zhang T."/>
        </authorList>
    </citation>
    <scope>NUCLEOTIDE SEQUENCE</scope>
    <source>
        <strain evidence="6">HKST-UBA01</strain>
    </source>
</reference>
<evidence type="ECO:0000256" key="1">
    <source>
        <dbReference type="ARBA" id="ARBA00007227"/>
    </source>
</evidence>
<dbReference type="GO" id="GO:0003677">
    <property type="term" value="F:DNA binding"/>
    <property type="evidence" value="ECO:0007669"/>
    <property type="project" value="UniProtKB-KW"/>
</dbReference>
<comment type="similarity">
    <text evidence="1">Belongs to the short-chain fatty acyl-CoA assimilation regulator (ScfR) family.</text>
</comment>
<dbReference type="PANTHER" id="PTHR46797">
    <property type="entry name" value="HTH-TYPE TRANSCRIPTIONAL REGULATOR"/>
    <property type="match status" value="1"/>
</dbReference>
<evidence type="ECO:0000259" key="5">
    <source>
        <dbReference type="PROSITE" id="PS50943"/>
    </source>
</evidence>
<evidence type="ECO:0000256" key="3">
    <source>
        <dbReference type="ARBA" id="ARBA00023125"/>
    </source>
</evidence>
<dbReference type="GO" id="GO:0005829">
    <property type="term" value="C:cytosol"/>
    <property type="evidence" value="ECO:0007669"/>
    <property type="project" value="TreeGrafter"/>
</dbReference>
<keyword evidence="4" id="KW-0804">Transcription</keyword>
<dbReference type="AlphaFoldDB" id="A0A956M0H6"/>
<dbReference type="PANTHER" id="PTHR46797:SF23">
    <property type="entry name" value="HTH-TYPE TRANSCRIPTIONAL REGULATOR SUTR"/>
    <property type="match status" value="1"/>
</dbReference>
<dbReference type="InterPro" id="IPR026281">
    <property type="entry name" value="HTH_RamB"/>
</dbReference>
<sequence length="477" mass="53412">MADKIFLGRKLRTVRRRNGMSQAALAEALGISASYLNLIEHEKRPLPAELLIKAAQTLDLDVRDLAGPAQTALGHDLLEVFGDPLFEETEILTRQVHELASSQPEIARAVVRLYHAYRDSHTTAGTLAERVLDRQDVGGLDWSRLSSEQVSDFLERHQNHFPALEEAATRVWHDAHLEGEDLFTGLSRYLEVRHGVQVQVHKVAAMHGNVREFETESRNLNLSEVLRRGSRNFQLAHQLGLLECSGVLDEIVDDPLLSSTDSRSLGRIALASYFAAAVLMPYDDLLTAAEEVRYDLDLLGHRFRASFEQVCHRLTTLRSPRRPGIPFDFVRVDLAGNLSKRLAISGARFPRFSGLCPLWGVHAAFLQPGSIRVGVSRMPDGSRFFSISRTVRKHRGGYRDPNVLHAISLSCDVDSARRLVYGDGIDLEHVEAAVPVGMTCRLCERRDCQARAFPSLQMPLRLDENRRGASFYSPTDL</sequence>
<evidence type="ECO:0000313" key="6">
    <source>
        <dbReference type="EMBL" id="MCA9728312.1"/>
    </source>
</evidence>
<feature type="domain" description="HTH cro/C1-type" evidence="5">
    <location>
        <begin position="11"/>
        <end position="65"/>
    </location>
</feature>
<dbReference type="Pfam" id="PF09856">
    <property type="entry name" value="ScfRs"/>
    <property type="match status" value="1"/>
</dbReference>
<dbReference type="EMBL" id="JAGQHR010000349">
    <property type="protein sequence ID" value="MCA9728312.1"/>
    <property type="molecule type" value="Genomic_DNA"/>
</dbReference>
<protein>
    <submittedName>
        <fullName evidence="6">DUF2083 domain-containing protein</fullName>
    </submittedName>
</protein>
<keyword evidence="2" id="KW-0805">Transcription regulation</keyword>
<name>A0A956M0H6_UNCEI</name>
<dbReference type="InterPro" id="IPR010982">
    <property type="entry name" value="Lambda_DNA-bd_dom_sf"/>
</dbReference>
<organism evidence="6 7">
    <name type="scientific">Eiseniibacteriota bacterium</name>
    <dbReference type="NCBI Taxonomy" id="2212470"/>
    <lineage>
        <taxon>Bacteria</taxon>
        <taxon>Candidatus Eiseniibacteriota</taxon>
    </lineage>
</organism>
<evidence type="ECO:0000313" key="7">
    <source>
        <dbReference type="Proteomes" id="UP000697710"/>
    </source>
</evidence>
<gene>
    <name evidence="6" type="ORF">KC729_11555</name>
</gene>
<dbReference type="Pfam" id="PF01381">
    <property type="entry name" value="HTH_3"/>
    <property type="match status" value="1"/>
</dbReference>
<dbReference type="Pfam" id="PF06114">
    <property type="entry name" value="Peptidase_M78"/>
    <property type="match status" value="1"/>
</dbReference>
<comment type="caution">
    <text evidence="6">The sequence shown here is derived from an EMBL/GenBank/DDBJ whole genome shotgun (WGS) entry which is preliminary data.</text>
</comment>
<dbReference type="SMART" id="SM00530">
    <property type="entry name" value="HTH_XRE"/>
    <property type="match status" value="1"/>
</dbReference>